<comment type="similarity">
    <text evidence="1">Belongs to the universal stress protein A family.</text>
</comment>
<dbReference type="PANTHER" id="PTHR46268:SF6">
    <property type="entry name" value="UNIVERSAL STRESS PROTEIN UP12"/>
    <property type="match status" value="1"/>
</dbReference>
<dbReference type="InterPro" id="IPR006016">
    <property type="entry name" value="UspA"/>
</dbReference>
<dbReference type="CDD" id="cd00293">
    <property type="entry name" value="USP-like"/>
    <property type="match status" value="1"/>
</dbReference>
<gene>
    <name evidence="3" type="ordered locus">Desaci_2730</name>
</gene>
<dbReference type="HOGENOM" id="CLU_049301_11_2_9"/>
<dbReference type="SUPFAM" id="SSF52402">
    <property type="entry name" value="Adenine nucleotide alpha hydrolases-like"/>
    <property type="match status" value="1"/>
</dbReference>
<dbReference type="KEGG" id="dai:Desaci_2730"/>
<dbReference type="Pfam" id="PF00582">
    <property type="entry name" value="Usp"/>
    <property type="match status" value="1"/>
</dbReference>
<dbReference type="eggNOG" id="COG0589">
    <property type="taxonomic scope" value="Bacteria"/>
</dbReference>
<organism evidence="3 4">
    <name type="scientific">Desulfosporosinus acidiphilus (strain DSM 22704 / JCM 16185 / SJ4)</name>
    <dbReference type="NCBI Taxonomy" id="646529"/>
    <lineage>
        <taxon>Bacteria</taxon>
        <taxon>Bacillati</taxon>
        <taxon>Bacillota</taxon>
        <taxon>Clostridia</taxon>
        <taxon>Eubacteriales</taxon>
        <taxon>Desulfitobacteriaceae</taxon>
        <taxon>Desulfosporosinus</taxon>
    </lineage>
</organism>
<name>I4D787_DESAJ</name>
<reference evidence="3 4" key="1">
    <citation type="journal article" date="2012" name="J. Bacteriol.">
        <title>Complete genome sequences of Desulfosporosinus orientis DSM765T, Desulfosporosinus youngiae DSM17734T, Desulfosporosinus meridiei DSM13257T, and Desulfosporosinus acidiphilus DSM22704T.</title>
        <authorList>
            <person name="Pester M."/>
            <person name="Brambilla E."/>
            <person name="Alazard D."/>
            <person name="Rattei T."/>
            <person name="Weinmaier T."/>
            <person name="Han J."/>
            <person name="Lucas S."/>
            <person name="Lapidus A."/>
            <person name="Cheng J.F."/>
            <person name="Goodwin L."/>
            <person name="Pitluck S."/>
            <person name="Peters L."/>
            <person name="Ovchinnikova G."/>
            <person name="Teshima H."/>
            <person name="Detter J.C."/>
            <person name="Han C.S."/>
            <person name="Tapia R."/>
            <person name="Land M.L."/>
            <person name="Hauser L."/>
            <person name="Kyrpides N.C."/>
            <person name="Ivanova N.N."/>
            <person name="Pagani I."/>
            <person name="Huntmann M."/>
            <person name="Wei C.L."/>
            <person name="Davenport K.W."/>
            <person name="Daligault H."/>
            <person name="Chain P.S."/>
            <person name="Chen A."/>
            <person name="Mavromatis K."/>
            <person name="Markowitz V."/>
            <person name="Szeto E."/>
            <person name="Mikhailova N."/>
            <person name="Pati A."/>
            <person name="Wagner M."/>
            <person name="Woyke T."/>
            <person name="Ollivier B."/>
            <person name="Klenk H.P."/>
            <person name="Spring S."/>
            <person name="Loy A."/>
        </authorList>
    </citation>
    <scope>NUCLEOTIDE SEQUENCE [LARGE SCALE GENOMIC DNA]</scope>
    <source>
        <strain evidence="4">DSM 22704 / JCM 16185 / SJ4</strain>
    </source>
</reference>
<proteinExistence type="inferred from homology"/>
<dbReference type="RefSeq" id="WP_014827656.1">
    <property type="nucleotide sequence ID" value="NC_018068.1"/>
</dbReference>
<dbReference type="Proteomes" id="UP000002892">
    <property type="component" value="Chromosome"/>
</dbReference>
<dbReference type="InterPro" id="IPR006015">
    <property type="entry name" value="Universal_stress_UspA"/>
</dbReference>
<dbReference type="OrthoDB" id="9794782at2"/>
<evidence type="ECO:0000256" key="1">
    <source>
        <dbReference type="ARBA" id="ARBA00008791"/>
    </source>
</evidence>
<accession>I4D787</accession>
<dbReference type="STRING" id="646529.Desaci_2730"/>
<evidence type="ECO:0000259" key="2">
    <source>
        <dbReference type="Pfam" id="PF00582"/>
    </source>
</evidence>
<dbReference type="Gene3D" id="3.40.50.12370">
    <property type="match status" value="1"/>
</dbReference>
<dbReference type="PANTHER" id="PTHR46268">
    <property type="entry name" value="STRESS RESPONSE PROTEIN NHAX"/>
    <property type="match status" value="1"/>
</dbReference>
<dbReference type="EMBL" id="CP003639">
    <property type="protein sequence ID" value="AFM41661.1"/>
    <property type="molecule type" value="Genomic_DNA"/>
</dbReference>
<evidence type="ECO:0000313" key="4">
    <source>
        <dbReference type="Proteomes" id="UP000002892"/>
    </source>
</evidence>
<protein>
    <submittedName>
        <fullName evidence="3">Universal stress protein UspA-like protein</fullName>
    </submittedName>
</protein>
<keyword evidence="4" id="KW-1185">Reference proteome</keyword>
<feature type="domain" description="UspA" evidence="2">
    <location>
        <begin position="1"/>
        <end position="141"/>
    </location>
</feature>
<evidence type="ECO:0000313" key="3">
    <source>
        <dbReference type="EMBL" id="AFM41661.1"/>
    </source>
</evidence>
<dbReference type="PRINTS" id="PR01438">
    <property type="entry name" value="UNVRSLSTRESS"/>
</dbReference>
<dbReference type="AlphaFoldDB" id="I4D787"/>
<sequence>MFKKILVPTDVSEASRRALISALELARQFNSEVELFHVTYNPEAYWGYAVSYGIVVPQEQIEQLGEAALEAALTGIEASDIILHKKHISGHPATAIIEESKKDFDLIVMGSHGHGPITGAVLGSVTQRVLGHTQVPVLVVK</sequence>